<dbReference type="AlphaFoldDB" id="A0AAV4MZ89"/>
<accession>A0AAV4MZ89</accession>
<name>A0AAV4MZ89_CAEEX</name>
<dbReference type="Proteomes" id="UP001054945">
    <property type="component" value="Unassembled WGS sequence"/>
</dbReference>
<keyword evidence="2" id="KW-1185">Reference proteome</keyword>
<comment type="caution">
    <text evidence="1">The sequence shown here is derived from an EMBL/GenBank/DDBJ whole genome shotgun (WGS) entry which is preliminary data.</text>
</comment>
<organism evidence="1 2">
    <name type="scientific">Caerostris extrusa</name>
    <name type="common">Bark spider</name>
    <name type="synonym">Caerostris bankana</name>
    <dbReference type="NCBI Taxonomy" id="172846"/>
    <lineage>
        <taxon>Eukaryota</taxon>
        <taxon>Metazoa</taxon>
        <taxon>Ecdysozoa</taxon>
        <taxon>Arthropoda</taxon>
        <taxon>Chelicerata</taxon>
        <taxon>Arachnida</taxon>
        <taxon>Araneae</taxon>
        <taxon>Araneomorphae</taxon>
        <taxon>Entelegynae</taxon>
        <taxon>Araneoidea</taxon>
        <taxon>Araneidae</taxon>
        <taxon>Caerostris</taxon>
    </lineage>
</organism>
<proteinExistence type="predicted"/>
<evidence type="ECO:0000313" key="1">
    <source>
        <dbReference type="EMBL" id="GIX77800.1"/>
    </source>
</evidence>
<sequence length="153" mass="17049">MVYIFIYSNAGLFLWGRSFSPRIWNPLPVGGKEYLNALERFENVYCGLKTANTFGGKTFVKILFAYGENFQQKLFQHRKGLHIYVKKALKPPLGEGVGIGFSLWGKSNEAIVCGCFWEGGFLHYRAAAVVFALDTVSVEDGAIKQDVGVSILK</sequence>
<protein>
    <submittedName>
        <fullName evidence="1">Uncharacterized protein</fullName>
    </submittedName>
</protein>
<evidence type="ECO:0000313" key="2">
    <source>
        <dbReference type="Proteomes" id="UP001054945"/>
    </source>
</evidence>
<dbReference type="EMBL" id="BPLR01002792">
    <property type="protein sequence ID" value="GIX77800.1"/>
    <property type="molecule type" value="Genomic_DNA"/>
</dbReference>
<gene>
    <name evidence="1" type="ORF">CEXT_524041</name>
</gene>
<reference evidence="1 2" key="1">
    <citation type="submission" date="2021-06" db="EMBL/GenBank/DDBJ databases">
        <title>Caerostris extrusa draft genome.</title>
        <authorList>
            <person name="Kono N."/>
            <person name="Arakawa K."/>
        </authorList>
    </citation>
    <scope>NUCLEOTIDE SEQUENCE [LARGE SCALE GENOMIC DNA]</scope>
</reference>